<sequence length="130" mass="14884">MTTPCRILNVLMLKIAYHPIYKHPLPEGHRFPMEKYELLPQQLLHEGTVTKTDFYEPGMPDEKFILAVHTRDYVENLKNLNLDRRAERKTGFPLSAALVQREQIITQGTILGCEYALKHGIAFNIAGGTH</sequence>
<name>A0A0F8X0N5_9ZZZZ</name>
<dbReference type="Gene3D" id="3.40.800.20">
    <property type="entry name" value="Histone deacetylase domain"/>
    <property type="match status" value="1"/>
</dbReference>
<protein>
    <recommendedName>
        <fullName evidence="2">Histone deacetylase domain-containing protein</fullName>
    </recommendedName>
</protein>
<organism evidence="1">
    <name type="scientific">marine sediment metagenome</name>
    <dbReference type="NCBI Taxonomy" id="412755"/>
    <lineage>
        <taxon>unclassified sequences</taxon>
        <taxon>metagenomes</taxon>
        <taxon>ecological metagenomes</taxon>
    </lineage>
</organism>
<proteinExistence type="predicted"/>
<dbReference type="SUPFAM" id="SSF52768">
    <property type="entry name" value="Arginase/deacetylase"/>
    <property type="match status" value="1"/>
</dbReference>
<comment type="caution">
    <text evidence="1">The sequence shown here is derived from an EMBL/GenBank/DDBJ whole genome shotgun (WGS) entry which is preliminary data.</text>
</comment>
<evidence type="ECO:0000313" key="1">
    <source>
        <dbReference type="EMBL" id="KKK54355.1"/>
    </source>
</evidence>
<gene>
    <name evidence="1" type="ORF">LCGC14_3085590</name>
</gene>
<evidence type="ECO:0008006" key="2">
    <source>
        <dbReference type="Google" id="ProtNLM"/>
    </source>
</evidence>
<reference evidence="1" key="1">
    <citation type="journal article" date="2015" name="Nature">
        <title>Complex archaea that bridge the gap between prokaryotes and eukaryotes.</title>
        <authorList>
            <person name="Spang A."/>
            <person name="Saw J.H."/>
            <person name="Jorgensen S.L."/>
            <person name="Zaremba-Niedzwiedzka K."/>
            <person name="Martijn J."/>
            <person name="Lind A.E."/>
            <person name="van Eijk R."/>
            <person name="Schleper C."/>
            <person name="Guy L."/>
            <person name="Ettema T.J."/>
        </authorList>
    </citation>
    <scope>NUCLEOTIDE SEQUENCE</scope>
</reference>
<dbReference type="InterPro" id="IPR037138">
    <property type="entry name" value="His_deacetylse_dom_sf"/>
</dbReference>
<dbReference type="InterPro" id="IPR023696">
    <property type="entry name" value="Ureohydrolase_dom_sf"/>
</dbReference>
<accession>A0A0F8X0N5</accession>
<dbReference type="EMBL" id="LAZR01066037">
    <property type="protein sequence ID" value="KKK54355.1"/>
    <property type="molecule type" value="Genomic_DNA"/>
</dbReference>
<feature type="non-terminal residue" evidence="1">
    <location>
        <position position="130"/>
    </location>
</feature>
<dbReference type="AlphaFoldDB" id="A0A0F8X0N5"/>